<protein>
    <recommendedName>
        <fullName evidence="4">Peptidoglycan-binding protein CsiV</fullName>
    </recommendedName>
</protein>
<dbReference type="InterPro" id="IPR021241">
    <property type="entry name" value="CsiV"/>
</dbReference>
<dbReference type="Proteomes" id="UP001204445">
    <property type="component" value="Unassembled WGS sequence"/>
</dbReference>
<comment type="caution">
    <text evidence="2">The sequence shown here is derived from an EMBL/GenBank/DDBJ whole genome shotgun (WGS) entry which is preliminary data.</text>
</comment>
<gene>
    <name evidence="2" type="ORF">J2T55_000291</name>
</gene>
<organism evidence="2 3">
    <name type="scientific">Methylohalomonas lacus</name>
    <dbReference type="NCBI Taxonomy" id="398773"/>
    <lineage>
        <taxon>Bacteria</taxon>
        <taxon>Pseudomonadati</taxon>
        <taxon>Pseudomonadota</taxon>
        <taxon>Gammaproteobacteria</taxon>
        <taxon>Methylohalomonadales</taxon>
        <taxon>Methylohalomonadaceae</taxon>
        <taxon>Methylohalomonas</taxon>
    </lineage>
</organism>
<dbReference type="Pfam" id="PF10972">
    <property type="entry name" value="CsiV"/>
    <property type="match status" value="1"/>
</dbReference>
<evidence type="ECO:0008006" key="4">
    <source>
        <dbReference type="Google" id="ProtNLM"/>
    </source>
</evidence>
<dbReference type="RefSeq" id="WP_259053798.1">
    <property type="nucleotide sequence ID" value="NZ_JANUCT010000002.1"/>
</dbReference>
<keyword evidence="3" id="KW-1185">Reference proteome</keyword>
<dbReference type="EMBL" id="JANUCT010000002">
    <property type="protein sequence ID" value="MCS3902295.1"/>
    <property type="molecule type" value="Genomic_DNA"/>
</dbReference>
<feature type="signal peptide" evidence="1">
    <location>
        <begin position="1"/>
        <end position="24"/>
    </location>
</feature>
<proteinExistence type="predicted"/>
<name>A0AAE3HHA4_9GAMM</name>
<keyword evidence="1" id="KW-0732">Signal</keyword>
<evidence type="ECO:0000313" key="2">
    <source>
        <dbReference type="EMBL" id="MCS3902295.1"/>
    </source>
</evidence>
<evidence type="ECO:0000256" key="1">
    <source>
        <dbReference type="SAM" id="SignalP"/>
    </source>
</evidence>
<feature type="chain" id="PRO_5042234596" description="Peptidoglycan-binding protein CsiV" evidence="1">
    <location>
        <begin position="25"/>
        <end position="186"/>
    </location>
</feature>
<sequence>MCRQRLLPLLTLLALALFHQPLTAADYRYHVEVIVFEHLNMNSSESWPPEDERPRWDNAQRIFAGDSDSRFNPLSSGSYRMSGVYRTLRSAQAYRPLLHAAWIQDGLPASRARAVYLESDGGQVEGQLKLEQSRFLYVDLDLIYPFGDRDGRYARIKERRRLKLKELHYFDNPVFGAIVRVTRAGG</sequence>
<accession>A0AAE3HHA4</accession>
<evidence type="ECO:0000313" key="3">
    <source>
        <dbReference type="Proteomes" id="UP001204445"/>
    </source>
</evidence>
<reference evidence="2" key="1">
    <citation type="submission" date="2022-08" db="EMBL/GenBank/DDBJ databases">
        <title>Genomic Encyclopedia of Type Strains, Phase III (KMG-III): the genomes of soil and plant-associated and newly described type strains.</title>
        <authorList>
            <person name="Whitman W."/>
        </authorList>
    </citation>
    <scope>NUCLEOTIDE SEQUENCE</scope>
    <source>
        <strain evidence="2">HMT 1</strain>
    </source>
</reference>
<dbReference type="AlphaFoldDB" id="A0AAE3HHA4"/>